<evidence type="ECO:0000256" key="2">
    <source>
        <dbReference type="ARBA" id="ARBA00004982"/>
    </source>
</evidence>
<comment type="pathway">
    <text evidence="2">Amino-acid biosynthesis; L-lysine biosynthesis via DAP pathway; LL-2,6-diaminopimelate from (S)-tetrahydrodipicolinate (aminotransferase route): step 1/1.</text>
</comment>
<accession>F8AC72</accession>
<keyword evidence="12" id="KW-1185">Reference proteome</keyword>
<dbReference type="InParanoid" id="F8AC72"/>
<dbReference type="STRING" id="667014.Thein_0755"/>
<dbReference type="Pfam" id="PF00155">
    <property type="entry name" value="Aminotran_1_2"/>
    <property type="match status" value="1"/>
</dbReference>
<dbReference type="GO" id="GO:0030170">
    <property type="term" value="F:pyridoxal phosphate binding"/>
    <property type="evidence" value="ECO:0007669"/>
    <property type="project" value="InterPro"/>
</dbReference>
<evidence type="ECO:0000256" key="4">
    <source>
        <dbReference type="ARBA" id="ARBA00018052"/>
    </source>
</evidence>
<dbReference type="EMBL" id="CP002683">
    <property type="protein sequence ID" value="AEH44633.1"/>
    <property type="molecule type" value="Genomic_DNA"/>
</dbReference>
<dbReference type="UniPathway" id="UPA00034">
    <property type="reaction ID" value="UER00466"/>
</dbReference>
<evidence type="ECO:0000256" key="8">
    <source>
        <dbReference type="ARBA" id="ARBA00051934"/>
    </source>
</evidence>
<dbReference type="PANTHER" id="PTHR42832:SF3">
    <property type="entry name" value="L-GLUTAMINE--4-(METHYLSULFANYL)-2-OXOBUTANOATE AMINOTRANSFERASE"/>
    <property type="match status" value="1"/>
</dbReference>
<dbReference type="PaxDb" id="667014-Thein_0755"/>
<name>F8AC72_THEID</name>
<protein>
    <recommendedName>
        <fullName evidence="4 9">LL-diaminopimelate aminotransferase</fullName>
        <ecNumber evidence="3 9">2.6.1.83</ecNumber>
    </recommendedName>
</protein>
<dbReference type="EC" id="2.6.1.83" evidence="3 9"/>
<dbReference type="InterPro" id="IPR050881">
    <property type="entry name" value="LL-DAP_aminotransferase"/>
</dbReference>
<dbReference type="NCBIfam" id="NF006756">
    <property type="entry name" value="PRK09276.1"/>
    <property type="match status" value="1"/>
</dbReference>
<dbReference type="eggNOG" id="COG0436">
    <property type="taxonomic scope" value="Bacteria"/>
</dbReference>
<reference evidence="11 12" key="2">
    <citation type="journal article" date="2012" name="Stand. Genomic Sci.">
        <title>Complete genome sequence of the thermophilic sulfate-reducing ocean bacterium Thermodesulfatator indicus type strain (CIR29812(T)).</title>
        <authorList>
            <person name="Anderson I."/>
            <person name="Saunders E."/>
            <person name="Lapidus A."/>
            <person name="Nolan M."/>
            <person name="Lucas S."/>
            <person name="Tice H."/>
            <person name="Del Rio T.G."/>
            <person name="Cheng J.F."/>
            <person name="Han C."/>
            <person name="Tapia R."/>
            <person name="Goodwin L.A."/>
            <person name="Pitluck S."/>
            <person name="Liolios K."/>
            <person name="Mavromatis K."/>
            <person name="Pagani I."/>
            <person name="Ivanova N."/>
            <person name="Mikhailova N."/>
            <person name="Pati A."/>
            <person name="Chen A."/>
            <person name="Palaniappan K."/>
            <person name="Land M."/>
            <person name="Hauser L."/>
            <person name="Jeffries C.D."/>
            <person name="Chang Y.J."/>
            <person name="Brambilla E.M."/>
            <person name="Rohde M."/>
            <person name="Spring S."/>
            <person name="Goker M."/>
            <person name="Detter J.C."/>
            <person name="Woyke T."/>
            <person name="Bristow J."/>
            <person name="Eisen J.A."/>
            <person name="Markowitz V."/>
            <person name="Hugenholtz P."/>
            <person name="Kyrpides N.C."/>
            <person name="Klenk H.P."/>
        </authorList>
    </citation>
    <scope>NUCLEOTIDE SEQUENCE [LARGE SCALE GENOMIC DNA]</scope>
    <source>
        <strain evidence="12">DSM 15286 / JCM 11887 / CIR29812</strain>
    </source>
</reference>
<dbReference type="AlphaFoldDB" id="F8AC72"/>
<dbReference type="HAMAP" id="MF_01642">
    <property type="entry name" value="DapL_aminotrans_1"/>
    <property type="match status" value="1"/>
</dbReference>
<keyword evidence="5 11" id="KW-0032">Aminotransferase</keyword>
<sequence length="387" mass="42698">MFSFSERLQKLPPYLFVELDRMKAEVQAKGVDVIDLGVGDPDLPTPSHIVEAAKKALDKPENHHYPSSAGMLSFRQAAANWMKNRFGVELDPQKEVVALIGSKEGIAHFPLAFVNPGDVVLVPTPAYPVYHIGTLFAGGETYYMPLLPENNFLPDLKSIPEDILSRAKILWLNYPNNPTAAVADKNFFAEVIAFAKEHNLIVAHDAAYTELFFDDYVPPSILEVEGAKEVAIEFHSLSKTYCMTGWRIAFAVGNETLVTGLTKVKNNVDSGAFQVVQEAAIAALTGDQQCVADFRNIFKKRRNVLVEGLKKLGFQVEAPKATFYVWARVPEGYTSADFAAKLLKEAGIVVTPGNGFGEPGEGFFRVALTVDEKRLEEAIKRISSLKF</sequence>
<comment type="catalytic activity">
    <reaction evidence="8">
        <text>(2S,6S)-2,6-diaminopimelate + 2-oxoglutarate = (S)-2,3,4,5-tetrahydrodipicolinate + L-glutamate + H2O + H(+)</text>
        <dbReference type="Rhea" id="RHEA:23988"/>
        <dbReference type="ChEBI" id="CHEBI:15377"/>
        <dbReference type="ChEBI" id="CHEBI:15378"/>
        <dbReference type="ChEBI" id="CHEBI:16810"/>
        <dbReference type="ChEBI" id="CHEBI:16845"/>
        <dbReference type="ChEBI" id="CHEBI:29985"/>
        <dbReference type="ChEBI" id="CHEBI:57609"/>
        <dbReference type="EC" id="2.6.1.83"/>
    </reaction>
</comment>
<evidence type="ECO:0000256" key="6">
    <source>
        <dbReference type="ARBA" id="ARBA00022679"/>
    </source>
</evidence>
<dbReference type="GO" id="GO:0009089">
    <property type="term" value="P:lysine biosynthetic process via diaminopimelate"/>
    <property type="evidence" value="ECO:0007669"/>
    <property type="project" value="UniProtKB-UniPathway"/>
</dbReference>
<dbReference type="InterPro" id="IPR015422">
    <property type="entry name" value="PyrdxlP-dep_Trfase_small"/>
</dbReference>
<dbReference type="CDD" id="cd00609">
    <property type="entry name" value="AAT_like"/>
    <property type="match status" value="1"/>
</dbReference>
<organism evidence="11 12">
    <name type="scientific">Thermodesulfatator indicus (strain DSM 15286 / JCM 11887 / CIR29812)</name>
    <dbReference type="NCBI Taxonomy" id="667014"/>
    <lineage>
        <taxon>Bacteria</taxon>
        <taxon>Pseudomonadati</taxon>
        <taxon>Thermodesulfobacteriota</taxon>
        <taxon>Thermodesulfobacteria</taxon>
        <taxon>Thermodesulfobacteriales</taxon>
        <taxon>Thermodesulfatatoraceae</taxon>
        <taxon>Thermodesulfatator</taxon>
    </lineage>
</organism>
<dbReference type="PANTHER" id="PTHR42832">
    <property type="entry name" value="AMINO ACID AMINOTRANSFERASE"/>
    <property type="match status" value="1"/>
</dbReference>
<keyword evidence="7" id="KW-0663">Pyridoxal phosphate</keyword>
<comment type="cofactor">
    <cofactor evidence="1">
        <name>pyridoxal 5'-phosphate</name>
        <dbReference type="ChEBI" id="CHEBI:597326"/>
    </cofactor>
</comment>
<dbReference type="Proteomes" id="UP000006793">
    <property type="component" value="Chromosome"/>
</dbReference>
<dbReference type="InterPro" id="IPR019942">
    <property type="entry name" value="DapL/ALD1"/>
</dbReference>
<dbReference type="InterPro" id="IPR004839">
    <property type="entry name" value="Aminotransferase_I/II_large"/>
</dbReference>
<dbReference type="InterPro" id="IPR015421">
    <property type="entry name" value="PyrdxlP-dep_Trfase_major"/>
</dbReference>
<dbReference type="SUPFAM" id="SSF53383">
    <property type="entry name" value="PLP-dependent transferases"/>
    <property type="match status" value="1"/>
</dbReference>
<evidence type="ECO:0000256" key="7">
    <source>
        <dbReference type="ARBA" id="ARBA00022898"/>
    </source>
</evidence>
<dbReference type="GO" id="GO:0010285">
    <property type="term" value="F:L,L-diaminopimelate aminotransferase activity"/>
    <property type="evidence" value="ECO:0007669"/>
    <property type="project" value="UniProtKB-EC"/>
</dbReference>
<dbReference type="KEGG" id="tid:Thein_0755"/>
<dbReference type="Gene3D" id="3.40.640.10">
    <property type="entry name" value="Type I PLP-dependent aspartate aminotransferase-like (Major domain)"/>
    <property type="match status" value="1"/>
</dbReference>
<evidence type="ECO:0000313" key="11">
    <source>
        <dbReference type="EMBL" id="AEH44633.1"/>
    </source>
</evidence>
<dbReference type="OrthoDB" id="9802328at2"/>
<dbReference type="InterPro" id="IPR015424">
    <property type="entry name" value="PyrdxlP-dep_Trfase"/>
</dbReference>
<dbReference type="InterPro" id="IPR019881">
    <property type="entry name" value="DAP-NH2Trfase_DapL_Desulfo"/>
</dbReference>
<reference evidence="12" key="1">
    <citation type="submission" date="2011-04" db="EMBL/GenBank/DDBJ databases">
        <title>The complete genome of Thermodesulfatator indicus DSM 15286.</title>
        <authorList>
            <person name="Lucas S."/>
            <person name="Copeland A."/>
            <person name="Lapidus A."/>
            <person name="Bruce D."/>
            <person name="Goodwin L."/>
            <person name="Pitluck S."/>
            <person name="Peters L."/>
            <person name="Kyrpides N."/>
            <person name="Mavromatis K."/>
            <person name="Pagani I."/>
            <person name="Ivanova N."/>
            <person name="Saunders L."/>
            <person name="Detter J.C."/>
            <person name="Tapia R."/>
            <person name="Han C."/>
            <person name="Land M."/>
            <person name="Hauser L."/>
            <person name="Markowitz V."/>
            <person name="Cheng J.-F."/>
            <person name="Hugenholtz P."/>
            <person name="Woyke T."/>
            <person name="Wu D."/>
            <person name="Spring S."/>
            <person name="Schroeder M."/>
            <person name="Brambilla E."/>
            <person name="Klenk H.-P."/>
            <person name="Eisen J.A."/>
        </authorList>
    </citation>
    <scope>NUCLEOTIDE SEQUENCE [LARGE SCALE GENOMIC DNA]</scope>
    <source>
        <strain evidence="12">DSM 15286 / JCM 11887 / CIR29812</strain>
    </source>
</reference>
<evidence type="ECO:0000313" key="12">
    <source>
        <dbReference type="Proteomes" id="UP000006793"/>
    </source>
</evidence>
<dbReference type="HOGENOM" id="CLU_017584_4_5_0"/>
<feature type="domain" description="Aminotransferase class I/classII large" evidence="10">
    <location>
        <begin position="32"/>
        <end position="382"/>
    </location>
</feature>
<evidence type="ECO:0000256" key="9">
    <source>
        <dbReference type="NCBIfam" id="TIGR03540"/>
    </source>
</evidence>
<evidence type="ECO:0000256" key="5">
    <source>
        <dbReference type="ARBA" id="ARBA00022576"/>
    </source>
</evidence>
<dbReference type="RefSeq" id="WP_013907377.1">
    <property type="nucleotide sequence ID" value="NC_015681.1"/>
</dbReference>
<evidence type="ECO:0000256" key="1">
    <source>
        <dbReference type="ARBA" id="ARBA00001933"/>
    </source>
</evidence>
<gene>
    <name evidence="11" type="ordered locus">Thein_0755</name>
</gene>
<dbReference type="Gene3D" id="3.90.1150.10">
    <property type="entry name" value="Aspartate Aminotransferase, domain 1"/>
    <property type="match status" value="1"/>
</dbReference>
<dbReference type="NCBIfam" id="TIGR03540">
    <property type="entry name" value="DapC_direct"/>
    <property type="match status" value="1"/>
</dbReference>
<evidence type="ECO:0000259" key="10">
    <source>
        <dbReference type="Pfam" id="PF00155"/>
    </source>
</evidence>
<dbReference type="PATRIC" id="fig|667014.3.peg.778"/>
<proteinExistence type="inferred from homology"/>
<keyword evidence="6" id="KW-0808">Transferase</keyword>
<evidence type="ECO:0000256" key="3">
    <source>
        <dbReference type="ARBA" id="ARBA00013138"/>
    </source>
</evidence>
<dbReference type="FunCoup" id="F8AC72">
    <property type="interactions" value="120"/>
</dbReference>